<dbReference type="PROSITE" id="PS51257">
    <property type="entry name" value="PROKAR_LIPOPROTEIN"/>
    <property type="match status" value="1"/>
</dbReference>
<dbReference type="Proteomes" id="UP000766570">
    <property type="component" value="Unassembled WGS sequence"/>
</dbReference>
<protein>
    <submittedName>
        <fullName evidence="2">Multiple sugar transport system substrate-binding protein</fullName>
    </submittedName>
</protein>
<evidence type="ECO:0000256" key="1">
    <source>
        <dbReference type="SAM" id="SignalP"/>
    </source>
</evidence>
<name>A0ABS4W9U2_9MICC</name>
<keyword evidence="2" id="KW-0762">Sugar transport</keyword>
<keyword evidence="2" id="KW-0813">Transport</keyword>
<feature type="signal peptide" evidence="1">
    <location>
        <begin position="1"/>
        <end position="19"/>
    </location>
</feature>
<dbReference type="PANTHER" id="PTHR43649:SF11">
    <property type="entry name" value="ABC TRANSPORTER SUBSTRATE-BINDING PROTEIN YESO-RELATED"/>
    <property type="match status" value="1"/>
</dbReference>
<sequence>MRFTRLAKFGAMASIAALALTGCGGSGSAAGPDADGNVTLRFSWWGSESRSAATQKIIDAFEAKNPGIKVQGEYGDWGGYWDKLATQVASNDAPDVIQMDDKYLREYADRGALMDLEGIDISKFDEAAIANGTTEEGLFGITTGINAMVMTANPTLFKEAGLELPDDKTWTWDDYKEIAATITEKTDAFGASGPNEPAGFQFWLRQDGKSLTTAEGTLGYEPADAKAYFEMLKGLMDAKAIPTASGIAEDQSPGPDRSLTGTGGAAMGMWWTNQLAALSGASGEELVPLRMPGRSGQDGGSNTFYKSSMFMSATKASKHPEEVKKFIDFMVNSEEAGMLNLADRGLPSNLDVRAAVIDKLDGADARSAKFIADIEDEVGDAEPVPPRGFSGLQDILYRYGLEVFFGRLGPDEAAEKMFAEMQTEIG</sequence>
<dbReference type="RefSeq" id="WP_209906214.1">
    <property type="nucleotide sequence ID" value="NZ_BAAAMI010000019.1"/>
</dbReference>
<evidence type="ECO:0000313" key="2">
    <source>
        <dbReference type="EMBL" id="MBP2372972.1"/>
    </source>
</evidence>
<gene>
    <name evidence="2" type="ORF">JOF46_000884</name>
</gene>
<keyword evidence="3" id="KW-1185">Reference proteome</keyword>
<accession>A0ABS4W9U2</accession>
<evidence type="ECO:0000313" key="3">
    <source>
        <dbReference type="Proteomes" id="UP000766570"/>
    </source>
</evidence>
<dbReference type="SUPFAM" id="SSF53850">
    <property type="entry name" value="Periplasmic binding protein-like II"/>
    <property type="match status" value="1"/>
</dbReference>
<feature type="chain" id="PRO_5045954712" evidence="1">
    <location>
        <begin position="20"/>
        <end position="426"/>
    </location>
</feature>
<proteinExistence type="predicted"/>
<organism evidence="2 3">
    <name type="scientific">Paeniglutamicibacter psychrophenolicus</name>
    <dbReference type="NCBI Taxonomy" id="257454"/>
    <lineage>
        <taxon>Bacteria</taxon>
        <taxon>Bacillati</taxon>
        <taxon>Actinomycetota</taxon>
        <taxon>Actinomycetes</taxon>
        <taxon>Micrococcales</taxon>
        <taxon>Micrococcaceae</taxon>
        <taxon>Paeniglutamicibacter</taxon>
    </lineage>
</organism>
<keyword evidence="1" id="KW-0732">Signal</keyword>
<reference evidence="2 3" key="1">
    <citation type="submission" date="2021-03" db="EMBL/GenBank/DDBJ databases">
        <title>Sequencing the genomes of 1000 actinobacteria strains.</title>
        <authorList>
            <person name="Klenk H.-P."/>
        </authorList>
    </citation>
    <scope>NUCLEOTIDE SEQUENCE [LARGE SCALE GENOMIC DNA]</scope>
    <source>
        <strain evidence="2 3">DSM 15454</strain>
    </source>
</reference>
<dbReference type="Gene3D" id="3.40.190.10">
    <property type="entry name" value="Periplasmic binding protein-like II"/>
    <property type="match status" value="2"/>
</dbReference>
<dbReference type="InterPro" id="IPR006059">
    <property type="entry name" value="SBP"/>
</dbReference>
<dbReference type="Pfam" id="PF01547">
    <property type="entry name" value="SBP_bac_1"/>
    <property type="match status" value="1"/>
</dbReference>
<comment type="caution">
    <text evidence="2">The sequence shown here is derived from an EMBL/GenBank/DDBJ whole genome shotgun (WGS) entry which is preliminary data.</text>
</comment>
<dbReference type="InterPro" id="IPR050490">
    <property type="entry name" value="Bact_solute-bd_prot1"/>
</dbReference>
<dbReference type="EMBL" id="JAGIOE010000001">
    <property type="protein sequence ID" value="MBP2372972.1"/>
    <property type="molecule type" value="Genomic_DNA"/>
</dbReference>
<dbReference type="PANTHER" id="PTHR43649">
    <property type="entry name" value="ARABINOSE-BINDING PROTEIN-RELATED"/>
    <property type="match status" value="1"/>
</dbReference>